<dbReference type="CDD" id="cd07247">
    <property type="entry name" value="SgaA_N_like"/>
    <property type="match status" value="1"/>
</dbReference>
<dbReference type="Pfam" id="PF00903">
    <property type="entry name" value="Glyoxalase"/>
    <property type="match status" value="1"/>
</dbReference>
<proteinExistence type="predicted"/>
<dbReference type="InterPro" id="IPR004360">
    <property type="entry name" value="Glyas_Fos-R_dOase_dom"/>
</dbReference>
<dbReference type="EMBL" id="QWET01000007">
    <property type="protein sequence ID" value="RIH65284.1"/>
    <property type="molecule type" value="Genomic_DNA"/>
</dbReference>
<dbReference type="Proteomes" id="UP000266441">
    <property type="component" value="Unassembled WGS sequence"/>
</dbReference>
<dbReference type="SUPFAM" id="SSF54593">
    <property type="entry name" value="Glyoxalase/Bleomycin resistance protein/Dihydroxybiphenyl dioxygenase"/>
    <property type="match status" value="1"/>
</dbReference>
<evidence type="ECO:0000259" key="1">
    <source>
        <dbReference type="PROSITE" id="PS51819"/>
    </source>
</evidence>
<name>A0A399D0A2_9BACT</name>
<dbReference type="PANTHER" id="PTHR33993">
    <property type="entry name" value="GLYOXALASE-RELATED"/>
    <property type="match status" value="1"/>
</dbReference>
<dbReference type="PROSITE" id="PS51819">
    <property type="entry name" value="VOC"/>
    <property type="match status" value="1"/>
</dbReference>
<keyword evidence="3" id="KW-1185">Reference proteome</keyword>
<feature type="domain" description="VOC" evidence="1">
    <location>
        <begin position="6"/>
        <end position="126"/>
    </location>
</feature>
<dbReference type="Gene3D" id="3.10.180.10">
    <property type="entry name" value="2,3-Dihydroxybiphenyl 1,2-Dioxygenase, domain 1"/>
    <property type="match status" value="1"/>
</dbReference>
<dbReference type="AlphaFoldDB" id="A0A399D0A2"/>
<dbReference type="RefSeq" id="WP_119350206.1">
    <property type="nucleotide sequence ID" value="NZ_QWET01000007.1"/>
</dbReference>
<dbReference type="OrthoDB" id="9804235at2"/>
<protein>
    <submittedName>
        <fullName evidence="2">VOC family protein</fullName>
    </submittedName>
</protein>
<accession>A0A399D0A2</accession>
<dbReference type="PANTHER" id="PTHR33993:SF2">
    <property type="entry name" value="VOC DOMAIN-CONTAINING PROTEIN"/>
    <property type="match status" value="1"/>
</dbReference>
<comment type="caution">
    <text evidence="2">The sequence shown here is derived from an EMBL/GenBank/DDBJ whole genome shotgun (WGS) entry which is preliminary data.</text>
</comment>
<reference evidence="2 3" key="1">
    <citation type="journal article" date="2015" name="Int. J. Syst. Evol. Microbiol.">
        <title>Mariniphaga sediminis sp. nov., isolated from coastal sediment.</title>
        <authorList>
            <person name="Wang F.Q."/>
            <person name="Shen Q.Y."/>
            <person name="Chen G.J."/>
            <person name="Du Z.J."/>
        </authorList>
    </citation>
    <scope>NUCLEOTIDE SEQUENCE [LARGE SCALE GENOMIC DNA]</scope>
    <source>
        <strain evidence="2 3">SY21</strain>
    </source>
</reference>
<evidence type="ECO:0000313" key="2">
    <source>
        <dbReference type="EMBL" id="RIH65284.1"/>
    </source>
</evidence>
<organism evidence="2 3">
    <name type="scientific">Mariniphaga sediminis</name>
    <dbReference type="NCBI Taxonomy" id="1628158"/>
    <lineage>
        <taxon>Bacteria</taxon>
        <taxon>Pseudomonadati</taxon>
        <taxon>Bacteroidota</taxon>
        <taxon>Bacteroidia</taxon>
        <taxon>Marinilabiliales</taxon>
        <taxon>Prolixibacteraceae</taxon>
        <taxon>Mariniphaga</taxon>
    </lineage>
</organism>
<dbReference type="InterPro" id="IPR052164">
    <property type="entry name" value="Anthracycline_SecMetBiosynth"/>
</dbReference>
<dbReference type="InterPro" id="IPR037523">
    <property type="entry name" value="VOC_core"/>
</dbReference>
<evidence type="ECO:0000313" key="3">
    <source>
        <dbReference type="Proteomes" id="UP000266441"/>
    </source>
</evidence>
<dbReference type="InterPro" id="IPR029068">
    <property type="entry name" value="Glyas_Bleomycin-R_OHBP_Dase"/>
</dbReference>
<sequence length="127" mass="13933">MAQKNSVVWFEIYVEDMERAVNFYEKVLDVKLENINDPSDPSVLMKAFPGHMEEYGAAGALVKMEGVEAGKNSTIIYFGCEDCTVEESRVVASGGQVHQSKMAIGEHGFISLVVDTEGNTIGLHSMK</sequence>
<gene>
    <name evidence="2" type="ORF">D1164_11840</name>
</gene>